<feature type="region of interest" description="Disordered" evidence="5">
    <location>
        <begin position="64"/>
        <end position="83"/>
    </location>
</feature>
<dbReference type="SUPFAM" id="SSF51905">
    <property type="entry name" value="FAD/NAD(P)-binding domain"/>
    <property type="match status" value="1"/>
</dbReference>
<dbReference type="EMBL" id="BSUL01000001">
    <property type="protein sequence ID" value="GMA27169.1"/>
    <property type="molecule type" value="Genomic_DNA"/>
</dbReference>
<evidence type="ECO:0008006" key="8">
    <source>
        <dbReference type="Google" id="ProtNLM"/>
    </source>
</evidence>
<organism evidence="6 7">
    <name type="scientific">Arenivirga flava</name>
    <dbReference type="NCBI Taxonomy" id="1930060"/>
    <lineage>
        <taxon>Bacteria</taxon>
        <taxon>Bacillati</taxon>
        <taxon>Actinomycetota</taxon>
        <taxon>Actinomycetes</taxon>
        <taxon>Micrococcales</taxon>
        <taxon>Microbacteriaceae</taxon>
        <taxon>Arenivirga</taxon>
    </lineage>
</organism>
<comment type="caution">
    <text evidence="6">The sequence shown here is derived from an EMBL/GenBank/DDBJ whole genome shotgun (WGS) entry which is preliminary data.</text>
</comment>
<evidence type="ECO:0000256" key="5">
    <source>
        <dbReference type="SAM" id="MobiDB-lite"/>
    </source>
</evidence>
<evidence type="ECO:0000313" key="6">
    <source>
        <dbReference type="EMBL" id="GMA27169.1"/>
    </source>
</evidence>
<sequence>MRHHDRSEEVDVVVVGTGAGGAPLIASLAARGLRVVALEAGANSEPGEHTADELEGSDINWMDERLSGGGTPTAFGPNNSGRGVGGSTLHWGAFSPAPMPATCACAAPRARASTGPSIRPSSPATSSASRTSSAWPARRTTRGTRRGGTGWPRPRATPPPTP</sequence>
<dbReference type="InterPro" id="IPR036188">
    <property type="entry name" value="FAD/NAD-bd_sf"/>
</dbReference>
<accession>A0AA37UDE2</accession>
<reference evidence="6 7" key="1">
    <citation type="journal article" date="2014" name="Int. J. Syst. Evol. Microbiol.">
        <title>Complete genome sequence of Corynebacterium casei LMG S-19264T (=DSM 44701T), isolated from a smear-ripened cheese.</title>
        <authorList>
            <consortium name="US DOE Joint Genome Institute (JGI-PGF)"/>
            <person name="Walter F."/>
            <person name="Albersmeier A."/>
            <person name="Kalinowski J."/>
            <person name="Ruckert C."/>
        </authorList>
    </citation>
    <scope>NUCLEOTIDE SEQUENCE [LARGE SCALE GENOMIC DNA]</scope>
    <source>
        <strain evidence="6 7">NBRC 112289</strain>
    </source>
</reference>
<keyword evidence="4" id="KW-0560">Oxidoreductase</keyword>
<dbReference type="PANTHER" id="PTHR46056:SF12">
    <property type="entry name" value="LONG-CHAIN-ALCOHOL OXIDASE"/>
    <property type="match status" value="1"/>
</dbReference>
<keyword evidence="3" id="KW-0274">FAD</keyword>
<dbReference type="AlphaFoldDB" id="A0AA37UDE2"/>
<evidence type="ECO:0000256" key="3">
    <source>
        <dbReference type="ARBA" id="ARBA00022827"/>
    </source>
</evidence>
<keyword evidence="7" id="KW-1185">Reference proteome</keyword>
<evidence type="ECO:0000256" key="2">
    <source>
        <dbReference type="ARBA" id="ARBA00022630"/>
    </source>
</evidence>
<comment type="similarity">
    <text evidence="1">Belongs to the GMC oxidoreductase family.</text>
</comment>
<dbReference type="Proteomes" id="UP001157160">
    <property type="component" value="Unassembled WGS sequence"/>
</dbReference>
<keyword evidence="2" id="KW-0285">Flavoprotein</keyword>
<evidence type="ECO:0000256" key="4">
    <source>
        <dbReference type="ARBA" id="ARBA00023002"/>
    </source>
</evidence>
<evidence type="ECO:0000313" key="7">
    <source>
        <dbReference type="Proteomes" id="UP001157160"/>
    </source>
</evidence>
<evidence type="ECO:0000256" key="1">
    <source>
        <dbReference type="ARBA" id="ARBA00010790"/>
    </source>
</evidence>
<proteinExistence type="inferred from homology"/>
<feature type="region of interest" description="Disordered" evidence="5">
    <location>
        <begin position="106"/>
        <end position="162"/>
    </location>
</feature>
<gene>
    <name evidence="6" type="ORF">GCM10025874_04220</name>
</gene>
<dbReference type="GO" id="GO:0016491">
    <property type="term" value="F:oxidoreductase activity"/>
    <property type="evidence" value="ECO:0007669"/>
    <property type="project" value="UniProtKB-KW"/>
</dbReference>
<name>A0AA37UDE2_9MICO</name>
<feature type="compositionally biased region" description="Low complexity" evidence="5">
    <location>
        <begin position="106"/>
        <end position="138"/>
    </location>
</feature>
<protein>
    <recommendedName>
        <fullName evidence="8">Glucose-methanol-choline oxidoreductase N-terminal domain-containing protein</fullName>
    </recommendedName>
</protein>
<dbReference type="Gene3D" id="3.50.50.60">
    <property type="entry name" value="FAD/NAD(P)-binding domain"/>
    <property type="match status" value="1"/>
</dbReference>
<dbReference type="PANTHER" id="PTHR46056">
    <property type="entry name" value="LONG-CHAIN-ALCOHOL OXIDASE"/>
    <property type="match status" value="1"/>
</dbReference>